<reference evidence="3" key="2">
    <citation type="submission" date="2025-05" db="UniProtKB">
        <authorList>
            <consortium name="EnsemblMetazoa"/>
        </authorList>
    </citation>
    <scope>IDENTIFICATION</scope>
</reference>
<evidence type="ECO:0008006" key="5">
    <source>
        <dbReference type="Google" id="ProtNLM"/>
    </source>
</evidence>
<dbReference type="Proteomes" id="UP001652680">
    <property type="component" value="Unassembled WGS sequence"/>
</dbReference>
<protein>
    <recommendedName>
        <fullName evidence="5">Immune-induced peptide 18</fullName>
    </recommendedName>
</protein>
<evidence type="ECO:0000313" key="4">
    <source>
        <dbReference type="Proteomes" id="UP001652680"/>
    </source>
</evidence>
<organism evidence="3 4">
    <name type="scientific">Drosophila rhopaloa</name>
    <name type="common">Fruit fly</name>
    <dbReference type="NCBI Taxonomy" id="1041015"/>
    <lineage>
        <taxon>Eukaryota</taxon>
        <taxon>Metazoa</taxon>
        <taxon>Ecdysozoa</taxon>
        <taxon>Arthropoda</taxon>
        <taxon>Hexapoda</taxon>
        <taxon>Insecta</taxon>
        <taxon>Pterygota</taxon>
        <taxon>Neoptera</taxon>
        <taxon>Endopterygota</taxon>
        <taxon>Diptera</taxon>
        <taxon>Brachycera</taxon>
        <taxon>Muscomorpha</taxon>
        <taxon>Ephydroidea</taxon>
        <taxon>Drosophilidae</taxon>
        <taxon>Drosophila</taxon>
        <taxon>Sophophora</taxon>
    </lineage>
</organism>
<proteinExistence type="predicted"/>
<dbReference type="RefSeq" id="XP_044316204.1">
    <property type="nucleotide sequence ID" value="XM_044460269.1"/>
</dbReference>
<keyword evidence="4" id="KW-1185">Reference proteome</keyword>
<reference evidence="4" key="1">
    <citation type="journal article" date="2021" name="Elife">
        <title>Highly contiguous assemblies of 101 drosophilid genomes.</title>
        <authorList>
            <person name="Kim B.Y."/>
            <person name="Wang J.R."/>
            <person name="Miller D.E."/>
            <person name="Barmina O."/>
            <person name="Delaney E."/>
            <person name="Thompson A."/>
            <person name="Comeault A.A."/>
            <person name="Peede D."/>
            <person name="D'Agostino E.R."/>
            <person name="Pelaez J."/>
            <person name="Aguilar J.M."/>
            <person name="Haji D."/>
            <person name="Matsunaga T."/>
            <person name="Armstrong E.E."/>
            <person name="Zych M."/>
            <person name="Ogawa Y."/>
            <person name="Stamenkovic-Radak M."/>
            <person name="Jelic M."/>
            <person name="Veselinovic M.S."/>
            <person name="Tanaskovic M."/>
            <person name="Eric P."/>
            <person name="Gao J.J."/>
            <person name="Katoh T.K."/>
            <person name="Toda M.J."/>
            <person name="Watabe H."/>
            <person name="Watada M."/>
            <person name="Davis J.S."/>
            <person name="Moyle L.C."/>
            <person name="Manoli G."/>
            <person name="Bertolini E."/>
            <person name="Kostal V."/>
            <person name="Hawley R.S."/>
            <person name="Takahashi A."/>
            <person name="Jones C.D."/>
            <person name="Price D.K."/>
            <person name="Whiteman N."/>
            <person name="Kopp A."/>
            <person name="Matute D.R."/>
            <person name="Petrov D.A."/>
        </authorList>
    </citation>
    <scope>NUCLEOTIDE SEQUENCE [LARGE SCALE GENOMIC DNA]</scope>
</reference>
<sequence length="69" mass="7491">MKLLPLLFVVVAVVLMTAIPVFGHVLPQCPPPQTDDAPQSGGYVITDLSAQPYGQRSAQPPRYNMGKRN</sequence>
<dbReference type="EnsemblMetazoa" id="XM_044460269.1">
    <property type="protein sequence ID" value="XP_044316204.1"/>
    <property type="gene ID" value="LOC123037800"/>
</dbReference>
<dbReference type="GeneID" id="123037800"/>
<accession>A0ABM5JBK5</accession>
<feature type="compositionally biased region" description="Polar residues" evidence="1">
    <location>
        <begin position="49"/>
        <end position="58"/>
    </location>
</feature>
<evidence type="ECO:0000313" key="3">
    <source>
        <dbReference type="EnsemblMetazoa" id="XP_044316204.1"/>
    </source>
</evidence>
<name>A0ABM5JBK5_DRORH</name>
<feature type="signal peptide" evidence="2">
    <location>
        <begin position="1"/>
        <end position="23"/>
    </location>
</feature>
<evidence type="ECO:0000256" key="2">
    <source>
        <dbReference type="SAM" id="SignalP"/>
    </source>
</evidence>
<feature type="region of interest" description="Disordered" evidence="1">
    <location>
        <begin position="49"/>
        <end position="69"/>
    </location>
</feature>
<evidence type="ECO:0000256" key="1">
    <source>
        <dbReference type="SAM" id="MobiDB-lite"/>
    </source>
</evidence>
<feature type="chain" id="PRO_5047354680" description="Immune-induced peptide 18" evidence="2">
    <location>
        <begin position="24"/>
        <end position="69"/>
    </location>
</feature>
<keyword evidence="2" id="KW-0732">Signal</keyword>